<sequence length="265" mass="30544">MILSSAFRGARRRFVGFLENLSDMATAWIILVTVLAVSLSQLRWIFWMSLYFSPYLPTISDIHQILLRVPGRFAFFARLGPTDSAVIVAPLILHTVMICLDAALVALTILRAIIRHLSVRKRWSLYALAFFLLAKLTFAWTLVIAIPFALGFSILHFSSLPPDYAKAFWLSLFRTKTRHVSWLILQLMAEKYNDWKSKQLEDLAALVSDLQRAAIAVCRDTWSSLNLAQKALIILPIALYYAHLQTTPASRKAWRIWWQRRRRLQ</sequence>
<feature type="transmembrane region" description="Helical" evidence="1">
    <location>
        <begin position="91"/>
        <end position="113"/>
    </location>
</feature>
<keyword evidence="1" id="KW-0812">Transmembrane</keyword>
<gene>
    <name evidence="2" type="ORF">B0H16DRAFT_1639890</name>
</gene>
<dbReference type="AlphaFoldDB" id="A0AAD7E1C3"/>
<reference evidence="2" key="1">
    <citation type="submission" date="2023-03" db="EMBL/GenBank/DDBJ databases">
        <title>Massive genome expansion in bonnet fungi (Mycena s.s.) driven by repeated elements and novel gene families across ecological guilds.</title>
        <authorList>
            <consortium name="Lawrence Berkeley National Laboratory"/>
            <person name="Harder C.B."/>
            <person name="Miyauchi S."/>
            <person name="Viragh M."/>
            <person name="Kuo A."/>
            <person name="Thoen E."/>
            <person name="Andreopoulos B."/>
            <person name="Lu D."/>
            <person name="Skrede I."/>
            <person name="Drula E."/>
            <person name="Henrissat B."/>
            <person name="Morin E."/>
            <person name="Kohler A."/>
            <person name="Barry K."/>
            <person name="LaButti K."/>
            <person name="Morin E."/>
            <person name="Salamov A."/>
            <person name="Lipzen A."/>
            <person name="Mereny Z."/>
            <person name="Hegedus B."/>
            <person name="Baldrian P."/>
            <person name="Stursova M."/>
            <person name="Weitz H."/>
            <person name="Taylor A."/>
            <person name="Grigoriev I.V."/>
            <person name="Nagy L.G."/>
            <person name="Martin F."/>
            <person name="Kauserud H."/>
        </authorList>
    </citation>
    <scope>NUCLEOTIDE SEQUENCE</scope>
    <source>
        <strain evidence="2">CBHHK182m</strain>
    </source>
</reference>
<evidence type="ECO:0000313" key="3">
    <source>
        <dbReference type="Proteomes" id="UP001215598"/>
    </source>
</evidence>
<keyword evidence="3" id="KW-1185">Reference proteome</keyword>
<protein>
    <submittedName>
        <fullName evidence="2">Uncharacterized protein</fullName>
    </submittedName>
</protein>
<dbReference type="Proteomes" id="UP001215598">
    <property type="component" value="Unassembled WGS sequence"/>
</dbReference>
<proteinExistence type="predicted"/>
<feature type="transmembrane region" description="Helical" evidence="1">
    <location>
        <begin position="125"/>
        <end position="150"/>
    </location>
</feature>
<accession>A0AAD7E1C3</accession>
<dbReference type="EMBL" id="JARKIB010000515">
    <property type="protein sequence ID" value="KAJ7702529.1"/>
    <property type="molecule type" value="Genomic_DNA"/>
</dbReference>
<organism evidence="2 3">
    <name type="scientific">Mycena metata</name>
    <dbReference type="NCBI Taxonomy" id="1033252"/>
    <lineage>
        <taxon>Eukaryota</taxon>
        <taxon>Fungi</taxon>
        <taxon>Dikarya</taxon>
        <taxon>Basidiomycota</taxon>
        <taxon>Agaricomycotina</taxon>
        <taxon>Agaricomycetes</taxon>
        <taxon>Agaricomycetidae</taxon>
        <taxon>Agaricales</taxon>
        <taxon>Marasmiineae</taxon>
        <taxon>Mycenaceae</taxon>
        <taxon>Mycena</taxon>
    </lineage>
</organism>
<keyword evidence="1" id="KW-0472">Membrane</keyword>
<evidence type="ECO:0000313" key="2">
    <source>
        <dbReference type="EMBL" id="KAJ7702529.1"/>
    </source>
</evidence>
<name>A0AAD7E1C3_9AGAR</name>
<evidence type="ECO:0000256" key="1">
    <source>
        <dbReference type="SAM" id="Phobius"/>
    </source>
</evidence>
<comment type="caution">
    <text evidence="2">The sequence shown here is derived from an EMBL/GenBank/DDBJ whole genome shotgun (WGS) entry which is preliminary data.</text>
</comment>
<feature type="transmembrane region" description="Helical" evidence="1">
    <location>
        <begin position="21"/>
        <end position="46"/>
    </location>
</feature>
<keyword evidence="1" id="KW-1133">Transmembrane helix</keyword>